<dbReference type="GO" id="GO:0046872">
    <property type="term" value="F:metal ion binding"/>
    <property type="evidence" value="ECO:0007669"/>
    <property type="project" value="UniProtKB-KW"/>
</dbReference>
<dbReference type="Proteomes" id="UP000599024">
    <property type="component" value="Unassembled WGS sequence"/>
</dbReference>
<dbReference type="EMBL" id="JACNLK010000088">
    <property type="protein sequence ID" value="MBC8209293.1"/>
    <property type="molecule type" value="Genomic_DNA"/>
</dbReference>
<keyword evidence="7" id="KW-0479">Metal-binding</keyword>
<feature type="domain" description="Aconitase/3-isopropylmalate dehydratase large subunit alpha/beta/alpha" evidence="16">
    <location>
        <begin position="38"/>
        <end position="480"/>
    </location>
</feature>
<dbReference type="InterPro" id="IPR001030">
    <property type="entry name" value="Acoase/IPM_deHydtase_lsu_aba"/>
</dbReference>
<evidence type="ECO:0000259" key="16">
    <source>
        <dbReference type="Pfam" id="PF00330"/>
    </source>
</evidence>
<dbReference type="InterPro" id="IPR015928">
    <property type="entry name" value="Aconitase/3IPM_dehydase_swvl"/>
</dbReference>
<dbReference type="PANTHER" id="PTHR43160:SF3">
    <property type="entry name" value="ACONITATE HYDRATASE, MITOCHONDRIAL"/>
    <property type="match status" value="1"/>
</dbReference>
<dbReference type="GO" id="GO:0005829">
    <property type="term" value="C:cytosol"/>
    <property type="evidence" value="ECO:0007669"/>
    <property type="project" value="TreeGrafter"/>
</dbReference>
<keyword evidence="6" id="KW-0816">Tricarboxylic acid cycle</keyword>
<evidence type="ECO:0000256" key="13">
    <source>
        <dbReference type="ARBA" id="ARBA00029682"/>
    </source>
</evidence>
<evidence type="ECO:0000256" key="11">
    <source>
        <dbReference type="ARBA" id="ARBA00023239"/>
    </source>
</evidence>
<dbReference type="FunFam" id="3.20.19.10:FF:000002">
    <property type="entry name" value="Aconitate hydratase, mitochondrial"/>
    <property type="match status" value="1"/>
</dbReference>
<organism evidence="18 19">
    <name type="scientific">Candidatus Desulfatifera sulfidica</name>
    <dbReference type="NCBI Taxonomy" id="2841691"/>
    <lineage>
        <taxon>Bacteria</taxon>
        <taxon>Pseudomonadati</taxon>
        <taxon>Thermodesulfobacteriota</taxon>
        <taxon>Desulfobulbia</taxon>
        <taxon>Desulfobulbales</taxon>
        <taxon>Desulfobulbaceae</taxon>
        <taxon>Candidatus Desulfatifera</taxon>
    </lineage>
</organism>
<evidence type="ECO:0000313" key="19">
    <source>
        <dbReference type="Proteomes" id="UP000599024"/>
    </source>
</evidence>
<dbReference type="Gene3D" id="3.30.499.10">
    <property type="entry name" value="Aconitase, domain 3"/>
    <property type="match status" value="2"/>
</dbReference>
<dbReference type="AlphaFoldDB" id="A0A8J6N938"/>
<feature type="domain" description="Aconitase A/isopropylmalate dehydratase small subunit swivel" evidence="17">
    <location>
        <begin position="562"/>
        <end position="689"/>
    </location>
</feature>
<evidence type="ECO:0000259" key="17">
    <source>
        <dbReference type="Pfam" id="PF00694"/>
    </source>
</evidence>
<evidence type="ECO:0000256" key="6">
    <source>
        <dbReference type="ARBA" id="ARBA00022532"/>
    </source>
</evidence>
<reference evidence="18 19" key="1">
    <citation type="submission" date="2020-08" db="EMBL/GenBank/DDBJ databases">
        <title>Bridging the membrane lipid divide: bacteria of the FCB group superphylum have the potential to synthesize archaeal ether lipids.</title>
        <authorList>
            <person name="Villanueva L."/>
            <person name="Von Meijenfeldt F.A.B."/>
            <person name="Westbye A.B."/>
            <person name="Yadav S."/>
            <person name="Hopmans E.C."/>
            <person name="Dutilh B.E."/>
            <person name="Sinninghe Damste J.S."/>
        </authorList>
    </citation>
    <scope>NUCLEOTIDE SEQUENCE [LARGE SCALE GENOMIC DNA]</scope>
    <source>
        <strain evidence="18">NIOZ-UU81</strain>
    </source>
</reference>
<evidence type="ECO:0000256" key="1">
    <source>
        <dbReference type="ARBA" id="ARBA00001966"/>
    </source>
</evidence>
<dbReference type="Gene3D" id="3.40.1060.10">
    <property type="entry name" value="Aconitase, Domain 2"/>
    <property type="match status" value="1"/>
</dbReference>
<keyword evidence="9" id="KW-0408">Iron</keyword>
<evidence type="ECO:0000256" key="14">
    <source>
        <dbReference type="ARBA" id="ARBA00031081"/>
    </source>
</evidence>
<comment type="caution">
    <text evidence="18">The sequence shown here is derived from an EMBL/GenBank/DDBJ whole genome shotgun (WGS) entry which is preliminary data.</text>
</comment>
<proteinExistence type="inferred from homology"/>
<evidence type="ECO:0000256" key="8">
    <source>
        <dbReference type="ARBA" id="ARBA00022946"/>
    </source>
</evidence>
<dbReference type="SUPFAM" id="SSF53732">
    <property type="entry name" value="Aconitase iron-sulfur domain"/>
    <property type="match status" value="1"/>
</dbReference>
<evidence type="ECO:0000256" key="9">
    <source>
        <dbReference type="ARBA" id="ARBA00023004"/>
    </source>
</evidence>
<comment type="similarity">
    <text evidence="3">Belongs to the aconitase/IPM isomerase family.</text>
</comment>
<dbReference type="Pfam" id="PF00694">
    <property type="entry name" value="Aconitase_C"/>
    <property type="match status" value="1"/>
</dbReference>
<name>A0A8J6N938_9BACT</name>
<keyword evidence="10" id="KW-0411">Iron-sulfur</keyword>
<dbReference type="InterPro" id="IPR018136">
    <property type="entry name" value="Aconitase_4Fe-4S_BS"/>
</dbReference>
<dbReference type="GO" id="GO:0003994">
    <property type="term" value="F:aconitate hydratase activity"/>
    <property type="evidence" value="ECO:0007669"/>
    <property type="project" value="UniProtKB-EC"/>
</dbReference>
<dbReference type="Pfam" id="PF00330">
    <property type="entry name" value="Aconitase"/>
    <property type="match status" value="1"/>
</dbReference>
<evidence type="ECO:0000256" key="15">
    <source>
        <dbReference type="ARBA" id="ARBA00031977"/>
    </source>
</evidence>
<evidence type="ECO:0000256" key="5">
    <source>
        <dbReference type="ARBA" id="ARBA00019378"/>
    </source>
</evidence>
<comment type="catalytic activity">
    <reaction evidence="12">
        <text>citrate = D-threo-isocitrate</text>
        <dbReference type="Rhea" id="RHEA:10336"/>
        <dbReference type="ChEBI" id="CHEBI:15562"/>
        <dbReference type="ChEBI" id="CHEBI:16947"/>
        <dbReference type="EC" id="4.2.1.3"/>
    </reaction>
</comment>
<dbReference type="InterPro" id="IPR000573">
    <property type="entry name" value="AconitaseA/IPMdHydase_ssu_swvl"/>
</dbReference>
<dbReference type="InterPro" id="IPR036008">
    <property type="entry name" value="Aconitase_4Fe-4S_dom"/>
</dbReference>
<evidence type="ECO:0000256" key="3">
    <source>
        <dbReference type="ARBA" id="ARBA00007185"/>
    </source>
</evidence>
<evidence type="ECO:0000256" key="4">
    <source>
        <dbReference type="ARBA" id="ARBA00012926"/>
    </source>
</evidence>
<dbReference type="UniPathway" id="UPA00223">
    <property type="reaction ID" value="UER00718"/>
</dbReference>
<evidence type="ECO:0000313" key="18">
    <source>
        <dbReference type="EMBL" id="MBC8209293.1"/>
    </source>
</evidence>
<evidence type="ECO:0000256" key="10">
    <source>
        <dbReference type="ARBA" id="ARBA00023014"/>
    </source>
</evidence>
<dbReference type="PROSITE" id="PS00450">
    <property type="entry name" value="ACONITASE_1"/>
    <property type="match status" value="1"/>
</dbReference>
<dbReference type="SUPFAM" id="SSF52016">
    <property type="entry name" value="LeuD/IlvD-like"/>
    <property type="match status" value="1"/>
</dbReference>
<keyword evidence="11 18" id="KW-0456">Lyase</keyword>
<dbReference type="EC" id="4.2.1.3" evidence="4"/>
<keyword evidence="8" id="KW-0809">Transit peptide</keyword>
<dbReference type="InterPro" id="IPR015931">
    <property type="entry name" value="Acnase/IPM_dHydase_lsu_aba_1/3"/>
</dbReference>
<dbReference type="NCBIfam" id="TIGR01340">
    <property type="entry name" value="aconitase_mito"/>
    <property type="match status" value="1"/>
</dbReference>
<dbReference type="PROSITE" id="PS01244">
    <property type="entry name" value="ACONITASE_2"/>
    <property type="match status" value="1"/>
</dbReference>
<dbReference type="InterPro" id="IPR050926">
    <property type="entry name" value="Aconitase/IPM_isomerase"/>
</dbReference>
<comment type="cofactor">
    <cofactor evidence="1">
        <name>[4Fe-4S] cluster</name>
        <dbReference type="ChEBI" id="CHEBI:49883"/>
    </cofactor>
</comment>
<protein>
    <recommendedName>
        <fullName evidence="5">Aconitate hydratase A</fullName>
        <ecNumber evidence="4">4.2.1.3</ecNumber>
    </recommendedName>
    <alternativeName>
        <fullName evidence="13">Citrate hydro-lyase</fullName>
    </alternativeName>
    <alternativeName>
        <fullName evidence="15">Iron-responsive protein-like</fullName>
    </alternativeName>
    <alternativeName>
        <fullName evidence="14">RNA-binding protein</fullName>
    </alternativeName>
</protein>
<dbReference type="PANTHER" id="PTHR43160">
    <property type="entry name" value="ACONITATE HYDRATASE B"/>
    <property type="match status" value="1"/>
</dbReference>
<sequence length="755" mass="81821">MQNTVDSTPEFIEAVYQKMETNLAVIRQRLGRPLTYGEKIIYGHLDAPETTELEAGTSYIKTRPDRIALQDATAQMAVLQFMLAEKNEAAVPVTVHCDHLIRAQQGADRDLRMAREENREVYDFLSSASQRYGFGCWLPGAGIIHQVVMEQYGFPGLMMLGTDSHTPNAGGIGAFASGVGGADAVDVMVGLPWEVLHPQFVGVRLTGKLQGWAAPKDVILKVLGMLTTAGGTNRVFEYFGDGAATLSCTGKATICNMGAELGATTSTFPYDKHMAAYMKACGREEAVSIADRYAHLLTADPEVLAQPEKYYEQVIDIDLSTLEPHVVGPHSPDRAATVTDMKTHIKDGGFPANVTYALVGSCTNSSYEDMGRIAAMAEELSAHGAKLKIPMLITPGSEQVRATIERDGQLASLEAIGATVLANACGPCIGQWKRQDIEPDFKNSIITSYNRNFPKRNDGNTGTCGFIASPETCLAYALFGDFNINPYTTEIEGSDGSTFLLTPPENVAEVPPGGLIRDNDGLLPQVDNRSTISVQVAPDSERLALLSPFEPWDGKDLIGLRLLLKAQGKCTTDHISPAGPWLRYRGHLNNISDNMFIGATNAFTGETGQGVNQLTGETSGFSDIARAYLANGNNWLAVGDSNYGEGSSREHAAMSPRHMGGRVIITRSFARIHETNLKKQGMLPLTFADPADYDLVQDGDLVDITNLSQLAPGSEVTGIFHHRDGSENRIALKHSLNQEQIDWFKAGSALNFLRR</sequence>
<dbReference type="GO" id="GO:0051539">
    <property type="term" value="F:4 iron, 4 sulfur cluster binding"/>
    <property type="evidence" value="ECO:0007669"/>
    <property type="project" value="InterPro"/>
</dbReference>
<dbReference type="InterPro" id="IPR015932">
    <property type="entry name" value="Aconitase_dom2"/>
</dbReference>
<dbReference type="Gene3D" id="3.20.19.10">
    <property type="entry name" value="Aconitase, domain 4"/>
    <property type="match status" value="1"/>
</dbReference>
<accession>A0A8J6N938</accession>
<evidence type="ECO:0000256" key="12">
    <source>
        <dbReference type="ARBA" id="ARBA00023501"/>
    </source>
</evidence>
<evidence type="ECO:0000256" key="2">
    <source>
        <dbReference type="ARBA" id="ARBA00004717"/>
    </source>
</evidence>
<dbReference type="GO" id="GO:0006099">
    <property type="term" value="P:tricarboxylic acid cycle"/>
    <property type="evidence" value="ECO:0007669"/>
    <property type="project" value="UniProtKB-UniPathway"/>
</dbReference>
<gene>
    <name evidence="18" type="ORF">H8E79_09035</name>
</gene>
<dbReference type="InterPro" id="IPR006248">
    <property type="entry name" value="Aconitase_mito-like"/>
</dbReference>
<evidence type="ECO:0000256" key="7">
    <source>
        <dbReference type="ARBA" id="ARBA00022723"/>
    </source>
</evidence>
<dbReference type="FunFam" id="3.40.1060.10:FF:000001">
    <property type="entry name" value="Aconitate hydratase, mitochondrial"/>
    <property type="match status" value="1"/>
</dbReference>
<dbReference type="FunFam" id="3.30.499.10:FF:000004">
    <property type="entry name" value="Aconitate hydratase, mitochondrial"/>
    <property type="match status" value="1"/>
</dbReference>
<dbReference type="NCBIfam" id="NF005558">
    <property type="entry name" value="PRK07229.1"/>
    <property type="match status" value="1"/>
</dbReference>
<dbReference type="PRINTS" id="PR00415">
    <property type="entry name" value="ACONITASE"/>
</dbReference>
<comment type="pathway">
    <text evidence="2">Carbohydrate metabolism; tricarboxylic acid cycle; isocitrate from oxaloacetate: step 2/2.</text>
</comment>